<keyword evidence="7" id="KW-1133">Transmembrane helix</keyword>
<keyword evidence="13" id="KW-1185">Reference proteome</keyword>
<evidence type="ECO:0000256" key="3">
    <source>
        <dbReference type="ARBA" id="ARBA00022448"/>
    </source>
</evidence>
<evidence type="ECO:0000256" key="11">
    <source>
        <dbReference type="RuleBase" id="RU000488"/>
    </source>
</evidence>
<accession>A0A9P6ATL7</accession>
<dbReference type="InterPro" id="IPR023395">
    <property type="entry name" value="MCP_dom_sf"/>
</dbReference>
<dbReference type="Pfam" id="PF00153">
    <property type="entry name" value="Mito_carr"/>
    <property type="match status" value="3"/>
</dbReference>
<comment type="subcellular location">
    <subcellularLocation>
        <location evidence="1">Mitochondrion inner membrane</location>
        <topology evidence="1">Multi-pass membrane protein</topology>
    </subcellularLocation>
</comment>
<dbReference type="GO" id="GO:0005743">
    <property type="term" value="C:mitochondrial inner membrane"/>
    <property type="evidence" value="ECO:0007669"/>
    <property type="project" value="UniProtKB-SubCell"/>
</dbReference>
<reference evidence="12" key="1">
    <citation type="journal article" date="2020" name="Nat. Commun.">
        <title>Large-scale genome sequencing of mycorrhizal fungi provides insights into the early evolution of symbiotic traits.</title>
        <authorList>
            <person name="Miyauchi S."/>
            <person name="Kiss E."/>
            <person name="Kuo A."/>
            <person name="Drula E."/>
            <person name="Kohler A."/>
            <person name="Sanchez-Garcia M."/>
            <person name="Morin E."/>
            <person name="Andreopoulos B."/>
            <person name="Barry K.W."/>
            <person name="Bonito G."/>
            <person name="Buee M."/>
            <person name="Carver A."/>
            <person name="Chen C."/>
            <person name="Cichocki N."/>
            <person name="Clum A."/>
            <person name="Culley D."/>
            <person name="Crous P.W."/>
            <person name="Fauchery L."/>
            <person name="Girlanda M."/>
            <person name="Hayes R.D."/>
            <person name="Keri Z."/>
            <person name="LaButti K."/>
            <person name="Lipzen A."/>
            <person name="Lombard V."/>
            <person name="Magnuson J."/>
            <person name="Maillard F."/>
            <person name="Murat C."/>
            <person name="Nolan M."/>
            <person name="Ohm R.A."/>
            <person name="Pangilinan J."/>
            <person name="Pereira M.F."/>
            <person name="Perotto S."/>
            <person name="Peter M."/>
            <person name="Pfister S."/>
            <person name="Riley R."/>
            <person name="Sitrit Y."/>
            <person name="Stielow J.B."/>
            <person name="Szollosi G."/>
            <person name="Zifcakova L."/>
            <person name="Stursova M."/>
            <person name="Spatafora J.W."/>
            <person name="Tedersoo L."/>
            <person name="Vaario L.M."/>
            <person name="Yamada A."/>
            <person name="Yan M."/>
            <person name="Wang P."/>
            <person name="Xu J."/>
            <person name="Bruns T."/>
            <person name="Baldrian P."/>
            <person name="Vilgalys R."/>
            <person name="Dunand C."/>
            <person name="Henrissat B."/>
            <person name="Grigoriev I.V."/>
            <person name="Hibbett D."/>
            <person name="Nagy L.G."/>
            <person name="Martin F.M."/>
        </authorList>
    </citation>
    <scope>NUCLEOTIDE SEQUENCE</scope>
    <source>
        <strain evidence="12">UP504</strain>
    </source>
</reference>
<dbReference type="Proteomes" id="UP000886523">
    <property type="component" value="Unassembled WGS sequence"/>
</dbReference>
<evidence type="ECO:0000256" key="6">
    <source>
        <dbReference type="ARBA" id="ARBA00022792"/>
    </source>
</evidence>
<sequence>MSSTPTPSRPLSQLETFVIGGIAGCTAVTVSNPAEVAKTRLQLDAELRRGNKVYSGPMDVFYRTWKLEGIRGVQRGLGPAYVYQMLLNGSRLGFYEPLRRGLNKAFGVAPDQVPAGTAVAAGAISGVIGSMLGNPFFLVKARIQAYSPTLPVGHQRFYRSFSDALIQIYRAEGLRGYVRGMDAAMLRTGMGSSVQIPSYNYAKSQFVQYGLMSADSTWTFLASSAVSGACVCLVMQPGDTALTRMYNQPTKLLENGKTVGLLYKNPADCLWKTLKTEGMLGWYKGTLAHFLRIAPHTIVTLTANELILDLYRKIRDPHPISSIS</sequence>
<evidence type="ECO:0000313" key="12">
    <source>
        <dbReference type="EMBL" id="KAF9511457.1"/>
    </source>
</evidence>
<evidence type="ECO:0000256" key="4">
    <source>
        <dbReference type="ARBA" id="ARBA00022692"/>
    </source>
</evidence>
<comment type="similarity">
    <text evidence="2 11">Belongs to the mitochondrial carrier (TC 2.A.29) family.</text>
</comment>
<evidence type="ECO:0000256" key="7">
    <source>
        <dbReference type="ARBA" id="ARBA00022989"/>
    </source>
</evidence>
<evidence type="ECO:0000256" key="1">
    <source>
        <dbReference type="ARBA" id="ARBA00004448"/>
    </source>
</evidence>
<evidence type="ECO:0000256" key="8">
    <source>
        <dbReference type="ARBA" id="ARBA00023128"/>
    </source>
</evidence>
<dbReference type="OrthoDB" id="6703404at2759"/>
<name>A0A9P6ATL7_9AGAM</name>
<keyword evidence="8" id="KW-0496">Mitochondrion</keyword>
<gene>
    <name evidence="12" type="ORF">BS47DRAFT_1330935</name>
</gene>
<keyword evidence="4 10" id="KW-0812">Transmembrane</keyword>
<dbReference type="InterPro" id="IPR018108">
    <property type="entry name" value="MCP_transmembrane"/>
</dbReference>
<dbReference type="PANTHER" id="PTHR45928:SF1">
    <property type="entry name" value="RE38146P"/>
    <property type="match status" value="1"/>
</dbReference>
<evidence type="ECO:0000256" key="10">
    <source>
        <dbReference type="PROSITE-ProRule" id="PRU00282"/>
    </source>
</evidence>
<feature type="repeat" description="Solcar" evidence="10">
    <location>
        <begin position="113"/>
        <end position="205"/>
    </location>
</feature>
<comment type="caution">
    <text evidence="12">The sequence shown here is derived from an EMBL/GenBank/DDBJ whole genome shotgun (WGS) entry which is preliminary data.</text>
</comment>
<keyword evidence="6" id="KW-0999">Mitochondrion inner membrane</keyword>
<evidence type="ECO:0000256" key="2">
    <source>
        <dbReference type="ARBA" id="ARBA00006375"/>
    </source>
</evidence>
<proteinExistence type="inferred from homology"/>
<dbReference type="EMBL" id="MU129000">
    <property type="protein sequence ID" value="KAF9511457.1"/>
    <property type="molecule type" value="Genomic_DNA"/>
</dbReference>
<organism evidence="12 13">
    <name type="scientific">Hydnum rufescens UP504</name>
    <dbReference type="NCBI Taxonomy" id="1448309"/>
    <lineage>
        <taxon>Eukaryota</taxon>
        <taxon>Fungi</taxon>
        <taxon>Dikarya</taxon>
        <taxon>Basidiomycota</taxon>
        <taxon>Agaricomycotina</taxon>
        <taxon>Agaricomycetes</taxon>
        <taxon>Cantharellales</taxon>
        <taxon>Hydnaceae</taxon>
        <taxon>Hydnum</taxon>
    </lineage>
</organism>
<dbReference type="Gene3D" id="1.50.40.10">
    <property type="entry name" value="Mitochondrial carrier domain"/>
    <property type="match status" value="1"/>
</dbReference>
<keyword evidence="3 11" id="KW-0813">Transport</keyword>
<keyword evidence="5" id="KW-0677">Repeat</keyword>
<evidence type="ECO:0000256" key="5">
    <source>
        <dbReference type="ARBA" id="ARBA00022737"/>
    </source>
</evidence>
<evidence type="ECO:0008006" key="14">
    <source>
        <dbReference type="Google" id="ProtNLM"/>
    </source>
</evidence>
<dbReference type="InterPro" id="IPR051508">
    <property type="entry name" value="Mito_Carrier_Antiporter"/>
</dbReference>
<keyword evidence="9 10" id="KW-0472">Membrane</keyword>
<dbReference type="PROSITE" id="PS50920">
    <property type="entry name" value="SOLCAR"/>
    <property type="match status" value="3"/>
</dbReference>
<dbReference type="PANTHER" id="PTHR45928">
    <property type="entry name" value="RE38146P"/>
    <property type="match status" value="1"/>
</dbReference>
<dbReference type="AlphaFoldDB" id="A0A9P6ATL7"/>
<feature type="repeat" description="Solcar" evidence="10">
    <location>
        <begin position="11"/>
        <end position="101"/>
    </location>
</feature>
<dbReference type="SUPFAM" id="SSF103506">
    <property type="entry name" value="Mitochondrial carrier"/>
    <property type="match status" value="1"/>
</dbReference>
<feature type="repeat" description="Solcar" evidence="10">
    <location>
        <begin position="215"/>
        <end position="310"/>
    </location>
</feature>
<evidence type="ECO:0000313" key="13">
    <source>
        <dbReference type="Proteomes" id="UP000886523"/>
    </source>
</evidence>
<protein>
    <recommendedName>
        <fullName evidence="14">Mitochondrial oxaloacetate transport protein</fullName>
    </recommendedName>
</protein>
<evidence type="ECO:0000256" key="9">
    <source>
        <dbReference type="ARBA" id="ARBA00023136"/>
    </source>
</evidence>